<comment type="subunit">
    <text evidence="14">Component of the serine palmitoyltransferase (SPT) complex, which is composed of SPTLC1, SPTLC2 or SPTLC3 and SPTSSA or SPTSSB. The heterodimer consisting of SPTLC1 and SPTLC2/SPTLC3 forms the catalytic core of the enzyme, while SPTSSA or SPTSSB subunits determine substrate specificity. SPT also interacts with ORMDL proteins, especially ORMDL3, which negatively regulate SPT activity in the presence of ceramides.</text>
</comment>
<dbReference type="PANTHER" id="PTHR28612:SF1">
    <property type="entry name" value="SERINE PALMITOYLTRANSFERASE SMALL SUBUNIT B"/>
    <property type="match status" value="1"/>
</dbReference>
<dbReference type="VEuPathDB" id="VectorBase:MDOMA2_000850"/>
<name>A0A1I8M0X5_MUSDO</name>
<keyword evidence="4" id="KW-0256">Endoplasmic reticulum</keyword>
<reference evidence="16" key="1">
    <citation type="submission" date="2020-05" db="UniProtKB">
        <authorList>
            <consortium name="EnsemblMetazoa"/>
        </authorList>
    </citation>
    <scope>IDENTIFICATION</scope>
    <source>
        <strain evidence="16">Aabys</strain>
    </source>
</reference>
<gene>
    <name evidence="16" type="primary">101895866</name>
</gene>
<sequence length="95" mass="11202">MFHKLKDSFHRFIRYIKWLHMLYELNTYISMCEPWEKVFLNCLFATTLGIILYSTFAYIPGYMFIIIKYITPALYSSSAATLTLSEPLSAKEVEL</sequence>
<evidence type="ECO:0000256" key="8">
    <source>
        <dbReference type="ARBA" id="ARBA00023136"/>
    </source>
</evidence>
<evidence type="ECO:0000256" key="7">
    <source>
        <dbReference type="ARBA" id="ARBA00023098"/>
    </source>
</evidence>
<dbReference type="GO" id="GO:0005789">
    <property type="term" value="C:endoplasmic reticulum membrane"/>
    <property type="evidence" value="ECO:0007669"/>
    <property type="project" value="UniProtKB-SubCell"/>
</dbReference>
<comment type="similarity">
    <text evidence="9">Belongs to the SPTSS family. SPTSSB subfamily.</text>
</comment>
<evidence type="ECO:0000256" key="11">
    <source>
        <dbReference type="ARBA" id="ARBA00041982"/>
    </source>
</evidence>
<dbReference type="AlphaFoldDB" id="A0A1I8M0X5"/>
<evidence type="ECO:0000256" key="12">
    <source>
        <dbReference type="ARBA" id="ARBA00042334"/>
    </source>
</evidence>
<proteinExistence type="inferred from homology"/>
<feature type="transmembrane region" description="Helical" evidence="15">
    <location>
        <begin position="38"/>
        <end position="59"/>
    </location>
</feature>
<dbReference type="OrthoDB" id="202672at2759"/>
<dbReference type="Pfam" id="PF11779">
    <property type="entry name" value="SPT_ssu-like"/>
    <property type="match status" value="1"/>
</dbReference>
<dbReference type="InterPro" id="IPR024512">
    <property type="entry name" value="Ser_palmitoyltrfase_ssu-like"/>
</dbReference>
<keyword evidence="6 15" id="KW-1133">Transmembrane helix</keyword>
<dbReference type="RefSeq" id="XP_005191841.2">
    <property type="nucleotide sequence ID" value="XM_005191784.4"/>
</dbReference>
<dbReference type="KEGG" id="mde:101895866"/>
<evidence type="ECO:0000256" key="10">
    <source>
        <dbReference type="ARBA" id="ARBA00041140"/>
    </source>
</evidence>
<comment type="subcellular location">
    <subcellularLocation>
        <location evidence="1">Endoplasmic reticulum membrane</location>
        <topology evidence="1">Multi-pass membrane protein</topology>
    </subcellularLocation>
</comment>
<evidence type="ECO:0000256" key="14">
    <source>
        <dbReference type="ARBA" id="ARBA00046416"/>
    </source>
</evidence>
<evidence type="ECO:0000313" key="16">
    <source>
        <dbReference type="EnsemblMetazoa" id="MDOA000138-PA"/>
    </source>
</evidence>
<keyword evidence="7" id="KW-0443">Lipid metabolism</keyword>
<dbReference type="VEuPathDB" id="VectorBase:MDOA000138"/>
<comment type="function">
    <text evidence="13">Component of the serine palmitoyltransferase multisubunit enzyme (SPT) that catalyzes the initial and rate-limiting step in sphingolipid biosynthesis by condensing L-serine and activated acyl-CoA (most commonly palmitoyl-CoA) to form long-chain bases. The SPT complex is composed of SPTLC1, SPTLC2 or SPTLC3 and SPTSSA or SPTSSB. Within this complex, the heterodimer consisting of SPTLC1 and SPTLC2/SPTLC3 forms the catalytic core. Within the SPT complex, SPTSSB stimulates the catalytic activity and plays a role in substrate specificity. SPT complexes with this subunit showing a preference for longer acyl-CoAs. The SPTLC1-SPTLC2-SPTSSB complex shows a strong preference for C18-CoA substrate, while the SPTLC1-SPTLC3-SPTSSB isozyme displays an ability to use a broader range of acyl-CoAs, without apparent preference.</text>
</comment>
<dbReference type="GO" id="GO:0006665">
    <property type="term" value="P:sphingolipid metabolic process"/>
    <property type="evidence" value="ECO:0007669"/>
    <property type="project" value="UniProtKB-KW"/>
</dbReference>
<dbReference type="PANTHER" id="PTHR28612">
    <property type="entry name" value="SERINE PALMITOYLTRANSFERASE SMALL SUBUNIT B"/>
    <property type="match status" value="1"/>
</dbReference>
<evidence type="ECO:0000256" key="5">
    <source>
        <dbReference type="ARBA" id="ARBA00022919"/>
    </source>
</evidence>
<evidence type="ECO:0000256" key="6">
    <source>
        <dbReference type="ARBA" id="ARBA00022989"/>
    </source>
</evidence>
<keyword evidence="8 15" id="KW-0472">Membrane</keyword>
<dbReference type="EnsemblMetazoa" id="MDOA000138-RA">
    <property type="protein sequence ID" value="MDOA000138-PA"/>
    <property type="gene ID" value="MDOA000138"/>
</dbReference>
<evidence type="ECO:0000256" key="15">
    <source>
        <dbReference type="SAM" id="Phobius"/>
    </source>
</evidence>
<accession>A0A1I8M0X5</accession>
<evidence type="ECO:0000256" key="3">
    <source>
        <dbReference type="ARBA" id="ARBA00022692"/>
    </source>
</evidence>
<evidence type="ECO:0000256" key="13">
    <source>
        <dbReference type="ARBA" id="ARBA00045772"/>
    </source>
</evidence>
<keyword evidence="3 15" id="KW-0812">Transmembrane</keyword>
<evidence type="ECO:0000256" key="1">
    <source>
        <dbReference type="ARBA" id="ARBA00004477"/>
    </source>
</evidence>
<evidence type="ECO:0000256" key="2">
    <source>
        <dbReference type="ARBA" id="ARBA00005189"/>
    </source>
</evidence>
<organism evidence="16">
    <name type="scientific">Musca domestica</name>
    <name type="common">House fly</name>
    <dbReference type="NCBI Taxonomy" id="7370"/>
    <lineage>
        <taxon>Eukaryota</taxon>
        <taxon>Metazoa</taxon>
        <taxon>Ecdysozoa</taxon>
        <taxon>Arthropoda</taxon>
        <taxon>Hexapoda</taxon>
        <taxon>Insecta</taxon>
        <taxon>Pterygota</taxon>
        <taxon>Neoptera</taxon>
        <taxon>Endopterygota</taxon>
        <taxon>Diptera</taxon>
        <taxon>Brachycera</taxon>
        <taxon>Muscomorpha</taxon>
        <taxon>Muscoidea</taxon>
        <taxon>Muscidae</taxon>
        <taxon>Musca</taxon>
    </lineage>
</organism>
<evidence type="ECO:0000256" key="4">
    <source>
        <dbReference type="ARBA" id="ARBA00022824"/>
    </source>
</evidence>
<evidence type="ECO:0000256" key="9">
    <source>
        <dbReference type="ARBA" id="ARBA00038059"/>
    </source>
</evidence>
<comment type="pathway">
    <text evidence="2">Lipid metabolism.</text>
</comment>
<protein>
    <recommendedName>
        <fullName evidence="10">Serine palmitoyltransferase small subunit B</fullName>
    </recommendedName>
    <alternativeName>
        <fullName evidence="12">Protein ADMP</fullName>
    </alternativeName>
    <alternativeName>
        <fullName evidence="11">Small subunit of serine palmitoyltransferase B</fullName>
    </alternativeName>
</protein>
<keyword evidence="5" id="KW-0746">Sphingolipid metabolism</keyword>